<comment type="caution">
    <text evidence="2">The sequence shown here is derived from an EMBL/GenBank/DDBJ whole genome shotgun (WGS) entry which is preliminary data.</text>
</comment>
<feature type="chain" id="PRO_5035847942" evidence="1">
    <location>
        <begin position="22"/>
        <end position="78"/>
    </location>
</feature>
<sequence>MRELLLLSLLAVAWLCGPAATDQTEHNANTRVKKPKSSPIKEEKGVLVLNKSNFDQALRKYKQLLVNFHAPLSGSPRA</sequence>
<dbReference type="EMBL" id="JAERUA010000008">
    <property type="protein sequence ID" value="KAI1896089.1"/>
    <property type="molecule type" value="Genomic_DNA"/>
</dbReference>
<organism evidence="2 3">
    <name type="scientific">Albula goreensis</name>
    <dbReference type="NCBI Taxonomy" id="1534307"/>
    <lineage>
        <taxon>Eukaryota</taxon>
        <taxon>Metazoa</taxon>
        <taxon>Chordata</taxon>
        <taxon>Craniata</taxon>
        <taxon>Vertebrata</taxon>
        <taxon>Euteleostomi</taxon>
        <taxon>Actinopterygii</taxon>
        <taxon>Neopterygii</taxon>
        <taxon>Teleostei</taxon>
        <taxon>Albuliformes</taxon>
        <taxon>Albulidae</taxon>
        <taxon>Albula</taxon>
    </lineage>
</organism>
<evidence type="ECO:0000256" key="1">
    <source>
        <dbReference type="SAM" id="SignalP"/>
    </source>
</evidence>
<proteinExistence type="predicted"/>
<evidence type="ECO:0000313" key="3">
    <source>
        <dbReference type="Proteomes" id="UP000829720"/>
    </source>
</evidence>
<feature type="signal peptide" evidence="1">
    <location>
        <begin position="1"/>
        <end position="21"/>
    </location>
</feature>
<protein>
    <submittedName>
        <fullName evidence="2">Uncharacterized protein</fullName>
    </submittedName>
</protein>
<dbReference type="AlphaFoldDB" id="A0A8T3DF10"/>
<name>A0A8T3DF10_9TELE</name>
<gene>
    <name evidence="2" type="ORF">AGOR_G00091210</name>
</gene>
<accession>A0A8T3DF10</accession>
<keyword evidence="3" id="KW-1185">Reference proteome</keyword>
<reference evidence="2" key="1">
    <citation type="submission" date="2021-01" db="EMBL/GenBank/DDBJ databases">
        <authorList>
            <person name="Zahm M."/>
            <person name="Roques C."/>
            <person name="Cabau C."/>
            <person name="Klopp C."/>
            <person name="Donnadieu C."/>
            <person name="Jouanno E."/>
            <person name="Lampietro C."/>
            <person name="Louis A."/>
            <person name="Herpin A."/>
            <person name="Echchiki A."/>
            <person name="Berthelot C."/>
            <person name="Parey E."/>
            <person name="Roest-Crollius H."/>
            <person name="Braasch I."/>
            <person name="Postlethwait J."/>
            <person name="Bobe J."/>
            <person name="Montfort J."/>
            <person name="Bouchez O."/>
            <person name="Begum T."/>
            <person name="Mejri S."/>
            <person name="Adams A."/>
            <person name="Chen W.-J."/>
            <person name="Guiguen Y."/>
        </authorList>
    </citation>
    <scope>NUCLEOTIDE SEQUENCE</scope>
    <source>
        <tissue evidence="2">Blood</tissue>
    </source>
</reference>
<keyword evidence="1" id="KW-0732">Signal</keyword>
<dbReference type="Proteomes" id="UP000829720">
    <property type="component" value="Unassembled WGS sequence"/>
</dbReference>
<evidence type="ECO:0000313" key="2">
    <source>
        <dbReference type="EMBL" id="KAI1896089.1"/>
    </source>
</evidence>
<dbReference type="Gene3D" id="3.40.30.10">
    <property type="entry name" value="Glutaredoxin"/>
    <property type="match status" value="1"/>
</dbReference>